<feature type="chain" id="PRO_5034463206" evidence="1">
    <location>
        <begin position="20"/>
        <end position="104"/>
    </location>
</feature>
<name>A0A8H7D3H5_9AGAR</name>
<dbReference type="OrthoDB" id="10341646at2759"/>
<feature type="signal peptide" evidence="1">
    <location>
        <begin position="1"/>
        <end position="19"/>
    </location>
</feature>
<accession>A0A8H7D3H5</accession>
<keyword evidence="1" id="KW-0732">Signal</keyword>
<comment type="caution">
    <text evidence="2">The sequence shown here is derived from an EMBL/GenBank/DDBJ whole genome shotgun (WGS) entry which is preliminary data.</text>
</comment>
<reference evidence="2" key="1">
    <citation type="submission" date="2020-05" db="EMBL/GenBank/DDBJ databases">
        <title>Mycena genomes resolve the evolution of fungal bioluminescence.</title>
        <authorList>
            <person name="Tsai I.J."/>
        </authorList>
    </citation>
    <scope>NUCLEOTIDE SEQUENCE</scope>
    <source>
        <strain evidence="2">CCC161011</strain>
    </source>
</reference>
<proteinExistence type="predicted"/>
<gene>
    <name evidence="2" type="ORF">MVEN_00851900</name>
</gene>
<dbReference type="EMBL" id="JACAZI010000006">
    <property type="protein sequence ID" value="KAF7358047.1"/>
    <property type="molecule type" value="Genomic_DNA"/>
</dbReference>
<keyword evidence="3" id="KW-1185">Reference proteome</keyword>
<evidence type="ECO:0000313" key="3">
    <source>
        <dbReference type="Proteomes" id="UP000620124"/>
    </source>
</evidence>
<sequence>MSLFSIVFALFLAVSGARAQDECAQVPSTVAAEVSAMNAFITRTPPPTSNPTDCHSASLLKSEIDLAGQAETTQGCGDIYNQTILANDQFAAGYTFLTDFLQLC</sequence>
<evidence type="ECO:0000313" key="2">
    <source>
        <dbReference type="EMBL" id="KAF7358047.1"/>
    </source>
</evidence>
<dbReference type="Proteomes" id="UP000620124">
    <property type="component" value="Unassembled WGS sequence"/>
</dbReference>
<dbReference type="AlphaFoldDB" id="A0A8H7D3H5"/>
<organism evidence="2 3">
    <name type="scientific">Mycena venus</name>
    <dbReference type="NCBI Taxonomy" id="2733690"/>
    <lineage>
        <taxon>Eukaryota</taxon>
        <taxon>Fungi</taxon>
        <taxon>Dikarya</taxon>
        <taxon>Basidiomycota</taxon>
        <taxon>Agaricomycotina</taxon>
        <taxon>Agaricomycetes</taxon>
        <taxon>Agaricomycetidae</taxon>
        <taxon>Agaricales</taxon>
        <taxon>Marasmiineae</taxon>
        <taxon>Mycenaceae</taxon>
        <taxon>Mycena</taxon>
    </lineage>
</organism>
<protein>
    <submittedName>
        <fullName evidence="2">Uncharacterized protein</fullName>
    </submittedName>
</protein>
<evidence type="ECO:0000256" key="1">
    <source>
        <dbReference type="SAM" id="SignalP"/>
    </source>
</evidence>